<keyword evidence="2" id="KW-1185">Reference proteome</keyword>
<gene>
    <name evidence="1" type="ORF">EDD18DRAFT_1022231</name>
</gene>
<reference evidence="1" key="1">
    <citation type="submission" date="2023-06" db="EMBL/GenBank/DDBJ databases">
        <authorList>
            <consortium name="Lawrence Berkeley National Laboratory"/>
            <person name="Ahrendt S."/>
            <person name="Sahu N."/>
            <person name="Indic B."/>
            <person name="Wong-Bajracharya J."/>
            <person name="Merenyi Z."/>
            <person name="Ke H.-M."/>
            <person name="Monk M."/>
            <person name="Kocsube S."/>
            <person name="Drula E."/>
            <person name="Lipzen A."/>
            <person name="Balint B."/>
            <person name="Henrissat B."/>
            <person name="Andreopoulos B."/>
            <person name="Martin F.M."/>
            <person name="Harder C.B."/>
            <person name="Rigling D."/>
            <person name="Ford K.L."/>
            <person name="Foster G.D."/>
            <person name="Pangilinan J."/>
            <person name="Papanicolaou A."/>
            <person name="Barry K."/>
            <person name="LaButti K."/>
            <person name="Viragh M."/>
            <person name="Koriabine M."/>
            <person name="Yan M."/>
            <person name="Riley R."/>
            <person name="Champramary S."/>
            <person name="Plett K.L."/>
            <person name="Tsai I.J."/>
            <person name="Slot J."/>
            <person name="Sipos G."/>
            <person name="Plett J."/>
            <person name="Nagy L.G."/>
            <person name="Grigoriev I.V."/>
        </authorList>
    </citation>
    <scope>NUCLEOTIDE SEQUENCE</scope>
    <source>
        <strain evidence="1">HWK02</strain>
    </source>
</reference>
<dbReference type="SUPFAM" id="SSF50685">
    <property type="entry name" value="Barwin-like endoglucanases"/>
    <property type="match status" value="1"/>
</dbReference>
<protein>
    <submittedName>
        <fullName evidence="1">Uncharacterized protein</fullName>
    </submittedName>
</protein>
<evidence type="ECO:0000313" key="1">
    <source>
        <dbReference type="EMBL" id="KAK0496319.1"/>
    </source>
</evidence>
<feature type="non-terminal residue" evidence="1">
    <location>
        <position position="64"/>
    </location>
</feature>
<sequence length="64" mass="6830">ATWYTPNGNVGACSVPLQNSDHIVALSSDQYAGGALMEAHWFRRCHATLGDLCPGCSHNVLDLS</sequence>
<feature type="non-terminal residue" evidence="1">
    <location>
        <position position="1"/>
    </location>
</feature>
<proteinExistence type="predicted"/>
<dbReference type="InterPro" id="IPR036908">
    <property type="entry name" value="RlpA-like_sf"/>
</dbReference>
<evidence type="ECO:0000313" key="2">
    <source>
        <dbReference type="Proteomes" id="UP001175228"/>
    </source>
</evidence>
<name>A0AA39UT64_9AGAR</name>
<dbReference type="Gene3D" id="2.40.40.10">
    <property type="entry name" value="RlpA-like domain"/>
    <property type="match status" value="1"/>
</dbReference>
<comment type="caution">
    <text evidence="1">The sequence shown here is derived from an EMBL/GenBank/DDBJ whole genome shotgun (WGS) entry which is preliminary data.</text>
</comment>
<dbReference type="AlphaFoldDB" id="A0AA39UT64"/>
<dbReference type="CDD" id="cd22191">
    <property type="entry name" value="DPBB_RlpA_EXP_N-like"/>
    <property type="match status" value="1"/>
</dbReference>
<accession>A0AA39UT64</accession>
<dbReference type="EMBL" id="JAUEPU010000015">
    <property type="protein sequence ID" value="KAK0496319.1"/>
    <property type="molecule type" value="Genomic_DNA"/>
</dbReference>
<organism evidence="1 2">
    <name type="scientific">Armillaria luteobubalina</name>
    <dbReference type="NCBI Taxonomy" id="153913"/>
    <lineage>
        <taxon>Eukaryota</taxon>
        <taxon>Fungi</taxon>
        <taxon>Dikarya</taxon>
        <taxon>Basidiomycota</taxon>
        <taxon>Agaricomycotina</taxon>
        <taxon>Agaricomycetes</taxon>
        <taxon>Agaricomycetidae</taxon>
        <taxon>Agaricales</taxon>
        <taxon>Marasmiineae</taxon>
        <taxon>Physalacriaceae</taxon>
        <taxon>Armillaria</taxon>
    </lineage>
</organism>
<dbReference type="Proteomes" id="UP001175228">
    <property type="component" value="Unassembled WGS sequence"/>
</dbReference>